<evidence type="ECO:0000313" key="3">
    <source>
        <dbReference type="Proteomes" id="UP000663918"/>
    </source>
</evidence>
<dbReference type="InterPro" id="IPR001962">
    <property type="entry name" value="Asn_synthase"/>
</dbReference>
<dbReference type="Proteomes" id="UP000663918">
    <property type="component" value="Chromosome"/>
</dbReference>
<keyword evidence="3" id="KW-1185">Reference proteome</keyword>
<name>A0A975BYW4_9CAUL</name>
<dbReference type="Gene3D" id="3.40.50.620">
    <property type="entry name" value="HUPs"/>
    <property type="match status" value="1"/>
</dbReference>
<dbReference type="KEGG" id="bgoe:IFJ75_13660"/>
<dbReference type="EMBL" id="CP062222">
    <property type="protein sequence ID" value="QTC90316.1"/>
    <property type="molecule type" value="Genomic_DNA"/>
</dbReference>
<sequence length="592" mass="64085">MGDYLIVGEKAGSSVAGARSTVLRDQCRDRGFTLRSLGPRLWLAARGPRPLKTLTVGAWILVGDVLNRSHRHLDPASDIEPHSYEKKLFGRFWGRFVGVRLRGEAIDAALRDPSGSLECVTWHDDDLILVGSDIPAWIAHTLPTPTRINFDRVGQALIDPLRVWSELLLDGPRAVLPGSIMALPAKEPGALLWRPDVFARRSDRWDIAPAAAADLLMTSIDEAVTGLSSLSACIGCEVSGGLDSSVVASSLAIAAKDKVRLWLNAWGEDPGADERRYVEDLARCLDITPVCVPRPRGSLSEADLLSLSQGVRPGLNALDGSYDAAWASQWRSAGVEAVMTGKGGDSVLIQAATADVFTDRFRSQGWRSILSPDLPGLARLNQRSVWSLIAEARRRPGTLPSHDSAGPDWVRPATLKEGASAAHPWLAPTSASGSARSHQIAGIASGVSFSAPSRQTAVVDVLHPLLAQPVVETALSLSPWQLTLGARDRGLVRRAFASRLPPSIIHRRSKGEMTAFYGRLLAQSLPVLRPWLLDGRLAREGLLDVATLDQTLKSEVLLWRGGFGEIMTTAALEGWVRVWEDRLDQAAQTRKA</sequence>
<evidence type="ECO:0000259" key="1">
    <source>
        <dbReference type="Pfam" id="PF00733"/>
    </source>
</evidence>
<dbReference type="RefSeq" id="WP_207868735.1">
    <property type="nucleotide sequence ID" value="NZ_CP062222.1"/>
</dbReference>
<feature type="domain" description="Asparagine synthetase" evidence="1">
    <location>
        <begin position="222"/>
        <end position="556"/>
    </location>
</feature>
<evidence type="ECO:0000313" key="2">
    <source>
        <dbReference type="EMBL" id="QTC90316.1"/>
    </source>
</evidence>
<dbReference type="SUPFAM" id="SSF52402">
    <property type="entry name" value="Adenine nucleotide alpha hydrolases-like"/>
    <property type="match status" value="1"/>
</dbReference>
<accession>A0A975BYW4</accession>
<gene>
    <name evidence="2" type="ORF">IFJ75_13660</name>
</gene>
<dbReference type="AlphaFoldDB" id="A0A975BYW4"/>
<dbReference type="Pfam" id="PF00733">
    <property type="entry name" value="Asn_synthase"/>
    <property type="match status" value="1"/>
</dbReference>
<proteinExistence type="predicted"/>
<dbReference type="GO" id="GO:0006529">
    <property type="term" value="P:asparagine biosynthetic process"/>
    <property type="evidence" value="ECO:0007669"/>
    <property type="project" value="InterPro"/>
</dbReference>
<dbReference type="GO" id="GO:0004066">
    <property type="term" value="F:asparagine synthase (glutamine-hydrolyzing) activity"/>
    <property type="evidence" value="ECO:0007669"/>
    <property type="project" value="InterPro"/>
</dbReference>
<reference evidence="2" key="1">
    <citation type="submission" date="2020-09" db="EMBL/GenBank/DDBJ databases">
        <title>Brevundimonas sp. LVF2 isolated from a puddle in Goettingen, Germany.</title>
        <authorList>
            <person name="Friedrich I."/>
            <person name="Klassen A."/>
            <person name="Hannes N."/>
            <person name="Schneider D."/>
            <person name="Hertel R."/>
            <person name="Daniel R."/>
        </authorList>
    </citation>
    <scope>NUCLEOTIDE SEQUENCE</scope>
    <source>
        <strain evidence="2">LVF2</strain>
    </source>
</reference>
<dbReference type="InterPro" id="IPR014729">
    <property type="entry name" value="Rossmann-like_a/b/a_fold"/>
</dbReference>
<organism evidence="2 3">
    <name type="scientific">Brevundimonas goettingensis</name>
    <dbReference type="NCBI Taxonomy" id="2774190"/>
    <lineage>
        <taxon>Bacteria</taxon>
        <taxon>Pseudomonadati</taxon>
        <taxon>Pseudomonadota</taxon>
        <taxon>Alphaproteobacteria</taxon>
        <taxon>Caulobacterales</taxon>
        <taxon>Caulobacteraceae</taxon>
        <taxon>Brevundimonas</taxon>
    </lineage>
</organism>
<protein>
    <recommendedName>
        <fullName evidence="1">Asparagine synthetase domain-containing protein</fullName>
    </recommendedName>
</protein>